<evidence type="ECO:0000313" key="1">
    <source>
        <dbReference type="EMBL" id="EEQ99102.1"/>
    </source>
</evidence>
<evidence type="ECO:0000313" key="2">
    <source>
        <dbReference type="Proteomes" id="UP000007800"/>
    </source>
</evidence>
<dbReference type="OMA" id="HAVAFRI"/>
<protein>
    <submittedName>
        <fullName evidence="1">Uncharacterized protein</fullName>
    </submittedName>
</protein>
<dbReference type="EMBL" id="GG686046">
    <property type="protein sequence ID" value="EEQ99102.1"/>
    <property type="molecule type" value="Genomic_DNA"/>
</dbReference>
<proteinExistence type="predicted"/>
<sequence>MPRKFEVKATPRSDTATTATTCTSFMNLLATGAYDGDDGIALPKHSVAFRIVSNRVIEGHDSGRVKVPVSGREVPLTKCEFEISVTGKVMKDAHAVWDGCEWSPADFTADEDYCNVNGDAESAVELQFDQGIVMLEYASVLQVLNRIAFVHHVLDKAGDIGPQLNTAIALLEALSLGKCRSFPIYYNGPYLARLHVAARHVVHDGPWARRLSNELRARCACLLACNLRQIVPDDSRCPCTVDGMIDQVGRSTRGLSSGDLTVNERRLLDIVERPF</sequence>
<keyword evidence="2" id="KW-1185">Reference proteome</keyword>
<gene>
    <name evidence="1" type="ORF">Pmar_PMAR019750</name>
</gene>
<organism evidence="2">
    <name type="scientific">Perkinsus marinus (strain ATCC 50983 / TXsc)</name>
    <dbReference type="NCBI Taxonomy" id="423536"/>
    <lineage>
        <taxon>Eukaryota</taxon>
        <taxon>Sar</taxon>
        <taxon>Alveolata</taxon>
        <taxon>Perkinsozoa</taxon>
        <taxon>Perkinsea</taxon>
        <taxon>Perkinsida</taxon>
        <taxon>Perkinsidae</taxon>
        <taxon>Perkinsus</taxon>
    </lineage>
</organism>
<dbReference type="GeneID" id="9044426"/>
<name>C5LW32_PERM5</name>
<dbReference type="RefSeq" id="XP_002766385.1">
    <property type="nucleotide sequence ID" value="XM_002766339.1"/>
</dbReference>
<dbReference type="Proteomes" id="UP000007800">
    <property type="component" value="Unassembled WGS sequence"/>
</dbReference>
<dbReference type="InParanoid" id="C5LW32"/>
<reference evidence="1 2" key="1">
    <citation type="submission" date="2008-07" db="EMBL/GenBank/DDBJ databases">
        <authorList>
            <person name="El-Sayed N."/>
            <person name="Caler E."/>
            <person name="Inman J."/>
            <person name="Amedeo P."/>
            <person name="Hass B."/>
            <person name="Wortman J."/>
        </authorList>
    </citation>
    <scope>NUCLEOTIDE SEQUENCE [LARGE SCALE GENOMIC DNA]</scope>
    <source>
        <strain evidence="2">ATCC 50983 / TXsc</strain>
    </source>
</reference>
<dbReference type="AlphaFoldDB" id="C5LW32"/>
<accession>C5LW32</accession>
<dbReference type="OrthoDB" id="10357793at2759"/>